<dbReference type="InterPro" id="IPR036770">
    <property type="entry name" value="Ankyrin_rpt-contain_sf"/>
</dbReference>
<dbReference type="PROSITE" id="PS50297">
    <property type="entry name" value="ANK_REP_REGION"/>
    <property type="match status" value="1"/>
</dbReference>
<organism evidence="4">
    <name type="scientific">marine metagenome</name>
    <dbReference type="NCBI Taxonomy" id="408172"/>
    <lineage>
        <taxon>unclassified sequences</taxon>
        <taxon>metagenomes</taxon>
        <taxon>ecological metagenomes</taxon>
    </lineage>
</organism>
<feature type="region of interest" description="Disordered" evidence="3">
    <location>
        <begin position="1"/>
        <end position="22"/>
    </location>
</feature>
<name>A0A381XCV3_9ZZZZ</name>
<dbReference type="Pfam" id="PF12796">
    <property type="entry name" value="Ank_2"/>
    <property type="match status" value="1"/>
</dbReference>
<dbReference type="Gene3D" id="1.25.40.20">
    <property type="entry name" value="Ankyrin repeat-containing domain"/>
    <property type="match status" value="1"/>
</dbReference>
<dbReference type="SUPFAM" id="SSF48403">
    <property type="entry name" value="Ankyrin repeat"/>
    <property type="match status" value="1"/>
</dbReference>
<protein>
    <submittedName>
        <fullName evidence="4">Uncharacterized protein</fullName>
    </submittedName>
</protein>
<keyword evidence="1" id="KW-0677">Repeat</keyword>
<dbReference type="SMART" id="SM00248">
    <property type="entry name" value="ANK"/>
    <property type="match status" value="2"/>
</dbReference>
<keyword evidence="2" id="KW-0040">ANK repeat</keyword>
<dbReference type="EMBL" id="UINC01014555">
    <property type="protein sequence ID" value="SVA62007.1"/>
    <property type="molecule type" value="Genomic_DNA"/>
</dbReference>
<evidence type="ECO:0000256" key="1">
    <source>
        <dbReference type="ARBA" id="ARBA00022737"/>
    </source>
</evidence>
<sequence>MSIQKQIIPLENHPNRDDNSPSMKSLLVSIVAAMLLVGCGEAQQSSPPAETKPVEPVAENEKPEPTTAKPEHPQANRALIEATATGNVEAIKKAIADGADVNVKAVGGGTLLFIAAHEGHREVAELLITEGADVNETNGSGETPLDYAKGETADLLRKHGGKTGEELKAEGK</sequence>
<gene>
    <name evidence="4" type="ORF">METZ01_LOCUS114861</name>
</gene>
<proteinExistence type="predicted"/>
<evidence type="ECO:0000256" key="3">
    <source>
        <dbReference type="SAM" id="MobiDB-lite"/>
    </source>
</evidence>
<reference evidence="4" key="1">
    <citation type="submission" date="2018-05" db="EMBL/GenBank/DDBJ databases">
        <authorList>
            <person name="Lanie J.A."/>
            <person name="Ng W.-L."/>
            <person name="Kazmierczak K.M."/>
            <person name="Andrzejewski T.M."/>
            <person name="Davidsen T.M."/>
            <person name="Wayne K.J."/>
            <person name="Tettelin H."/>
            <person name="Glass J.I."/>
            <person name="Rusch D."/>
            <person name="Podicherti R."/>
            <person name="Tsui H.-C.T."/>
            <person name="Winkler M.E."/>
        </authorList>
    </citation>
    <scope>NUCLEOTIDE SEQUENCE</scope>
</reference>
<dbReference type="AlphaFoldDB" id="A0A381XCV3"/>
<dbReference type="PANTHER" id="PTHR24171:SF9">
    <property type="entry name" value="ANKYRIN REPEAT DOMAIN-CONTAINING PROTEIN 39"/>
    <property type="match status" value="1"/>
</dbReference>
<accession>A0A381XCV3</accession>
<dbReference type="InterPro" id="IPR002110">
    <property type="entry name" value="Ankyrin_rpt"/>
</dbReference>
<dbReference type="PANTHER" id="PTHR24171">
    <property type="entry name" value="ANKYRIN REPEAT DOMAIN-CONTAINING PROTEIN 39-RELATED"/>
    <property type="match status" value="1"/>
</dbReference>
<evidence type="ECO:0000313" key="4">
    <source>
        <dbReference type="EMBL" id="SVA62007.1"/>
    </source>
</evidence>
<dbReference type="PROSITE" id="PS50088">
    <property type="entry name" value="ANK_REPEAT"/>
    <property type="match status" value="1"/>
</dbReference>
<feature type="compositionally biased region" description="Basic and acidic residues" evidence="3">
    <location>
        <begin position="59"/>
        <end position="74"/>
    </location>
</feature>
<feature type="region of interest" description="Disordered" evidence="3">
    <location>
        <begin position="42"/>
        <end position="75"/>
    </location>
</feature>
<evidence type="ECO:0000256" key="2">
    <source>
        <dbReference type="ARBA" id="ARBA00023043"/>
    </source>
</evidence>